<organism evidence="2">
    <name type="scientific">Gaeumannomyces tritici (strain R3-111a-1)</name>
    <name type="common">Wheat and barley take-all root rot fungus</name>
    <name type="synonym">Gaeumannomyces graminis var. tritici</name>
    <dbReference type="NCBI Taxonomy" id="644352"/>
    <lineage>
        <taxon>Eukaryota</taxon>
        <taxon>Fungi</taxon>
        <taxon>Dikarya</taxon>
        <taxon>Ascomycota</taxon>
        <taxon>Pezizomycotina</taxon>
        <taxon>Sordariomycetes</taxon>
        <taxon>Sordariomycetidae</taxon>
        <taxon>Magnaporthales</taxon>
        <taxon>Magnaporthaceae</taxon>
        <taxon>Gaeumannomyces</taxon>
    </lineage>
</organism>
<evidence type="ECO:0000256" key="1">
    <source>
        <dbReference type="SAM" id="MobiDB-lite"/>
    </source>
</evidence>
<dbReference type="HOGENOM" id="CLU_2320528_0_0_1"/>
<keyword evidence="4" id="KW-1185">Reference proteome</keyword>
<dbReference type="EnsemblFungi" id="EJT72641">
    <property type="protein sequence ID" value="EJT72641"/>
    <property type="gene ID" value="GGTG_09501"/>
</dbReference>
<evidence type="ECO:0000313" key="3">
    <source>
        <dbReference type="EnsemblFungi" id="EJT72641"/>
    </source>
</evidence>
<accession>J3P7K9</accession>
<protein>
    <submittedName>
        <fullName evidence="2 3">Uncharacterized protein</fullName>
    </submittedName>
</protein>
<feature type="region of interest" description="Disordered" evidence="1">
    <location>
        <begin position="35"/>
        <end position="99"/>
    </location>
</feature>
<reference evidence="2" key="3">
    <citation type="submission" date="2010-09" db="EMBL/GenBank/DDBJ databases">
        <title>Annotation of Gaeumannomyces graminis var. tritici R3-111a-1.</title>
        <authorList>
            <consortium name="The Broad Institute Genome Sequencing Platform"/>
            <person name="Ma L.-J."/>
            <person name="Dead R."/>
            <person name="Young S.K."/>
            <person name="Zeng Q."/>
            <person name="Gargeya S."/>
            <person name="Fitzgerald M."/>
            <person name="Haas B."/>
            <person name="Abouelleil A."/>
            <person name="Alvarado L."/>
            <person name="Arachchi H.M."/>
            <person name="Berlin A."/>
            <person name="Brown A."/>
            <person name="Chapman S.B."/>
            <person name="Chen Z."/>
            <person name="Dunbar C."/>
            <person name="Freedman E."/>
            <person name="Gearin G."/>
            <person name="Gellesch M."/>
            <person name="Goldberg J."/>
            <person name="Griggs A."/>
            <person name="Gujja S."/>
            <person name="Heiman D."/>
            <person name="Howarth C."/>
            <person name="Larson L."/>
            <person name="Lui A."/>
            <person name="MacDonald P.J.P."/>
            <person name="Mehta T."/>
            <person name="Montmayeur A."/>
            <person name="Murphy C."/>
            <person name="Neiman D."/>
            <person name="Pearson M."/>
            <person name="Priest M."/>
            <person name="Roberts A."/>
            <person name="Saif S."/>
            <person name="Shea T."/>
            <person name="Shenoy N."/>
            <person name="Sisk P."/>
            <person name="Stolte C."/>
            <person name="Sykes S."/>
            <person name="Yandava C."/>
            <person name="Wortman J."/>
            <person name="Nusbaum C."/>
            <person name="Birren B."/>
        </authorList>
    </citation>
    <scope>NUCLEOTIDE SEQUENCE</scope>
    <source>
        <strain evidence="2">R3-111a-1</strain>
    </source>
</reference>
<reference evidence="4" key="1">
    <citation type="submission" date="2010-07" db="EMBL/GenBank/DDBJ databases">
        <title>The genome sequence of Gaeumannomyces graminis var. tritici strain R3-111a-1.</title>
        <authorList>
            <consortium name="The Broad Institute Genome Sequencing Platform"/>
            <person name="Ma L.-J."/>
            <person name="Dead R."/>
            <person name="Young S."/>
            <person name="Zeng Q."/>
            <person name="Koehrsen M."/>
            <person name="Alvarado L."/>
            <person name="Berlin A."/>
            <person name="Chapman S.B."/>
            <person name="Chen Z."/>
            <person name="Freedman E."/>
            <person name="Gellesch M."/>
            <person name="Goldberg J."/>
            <person name="Griggs A."/>
            <person name="Gujja S."/>
            <person name="Heilman E.R."/>
            <person name="Heiman D."/>
            <person name="Hepburn T."/>
            <person name="Howarth C."/>
            <person name="Jen D."/>
            <person name="Larson L."/>
            <person name="Mehta T."/>
            <person name="Neiman D."/>
            <person name="Pearson M."/>
            <person name="Roberts A."/>
            <person name="Saif S."/>
            <person name="Shea T."/>
            <person name="Shenoy N."/>
            <person name="Sisk P."/>
            <person name="Stolte C."/>
            <person name="Sykes S."/>
            <person name="Walk T."/>
            <person name="White J."/>
            <person name="Yandava C."/>
            <person name="Haas B."/>
            <person name="Nusbaum C."/>
            <person name="Birren B."/>
        </authorList>
    </citation>
    <scope>NUCLEOTIDE SEQUENCE [LARGE SCALE GENOMIC DNA]</scope>
    <source>
        <strain evidence="4">R3-111a-1</strain>
    </source>
</reference>
<dbReference type="AlphaFoldDB" id="J3P7K9"/>
<sequence>MVMLGKGIRGFKQRLSSRRDKAELNKAIVEEDAMEDDQCNCSRAAGEDETHSNKECPSKAKKGGGEATSPTPGRRAFLTDQTPRPIRKQSDRVDLAHGW</sequence>
<evidence type="ECO:0000313" key="2">
    <source>
        <dbReference type="EMBL" id="EJT72641.1"/>
    </source>
</evidence>
<dbReference type="EMBL" id="GL385399">
    <property type="protein sequence ID" value="EJT72641.1"/>
    <property type="molecule type" value="Genomic_DNA"/>
</dbReference>
<feature type="compositionally biased region" description="Basic and acidic residues" evidence="1">
    <location>
        <begin position="45"/>
        <end position="58"/>
    </location>
</feature>
<dbReference type="GeneID" id="20349959"/>
<proteinExistence type="predicted"/>
<dbReference type="Proteomes" id="UP000006039">
    <property type="component" value="Unassembled WGS sequence"/>
</dbReference>
<name>J3P7K9_GAET3</name>
<reference evidence="3" key="4">
    <citation type="journal article" date="2015" name="G3 (Bethesda)">
        <title>Genome sequences of three phytopathogenic species of the Magnaporthaceae family of fungi.</title>
        <authorList>
            <person name="Okagaki L.H."/>
            <person name="Nunes C.C."/>
            <person name="Sailsbery J."/>
            <person name="Clay B."/>
            <person name="Brown D."/>
            <person name="John T."/>
            <person name="Oh Y."/>
            <person name="Young N."/>
            <person name="Fitzgerald M."/>
            <person name="Haas B.J."/>
            <person name="Zeng Q."/>
            <person name="Young S."/>
            <person name="Adiconis X."/>
            <person name="Fan L."/>
            <person name="Levin J.Z."/>
            <person name="Mitchell T.K."/>
            <person name="Okubara P.A."/>
            <person name="Farman M.L."/>
            <person name="Kohn L.M."/>
            <person name="Birren B."/>
            <person name="Ma L.-J."/>
            <person name="Dean R.A."/>
        </authorList>
    </citation>
    <scope>NUCLEOTIDE SEQUENCE</scope>
    <source>
        <strain evidence="3">R3-111a-1</strain>
    </source>
</reference>
<reference evidence="3" key="5">
    <citation type="submission" date="2018-04" db="UniProtKB">
        <authorList>
            <consortium name="EnsemblFungi"/>
        </authorList>
    </citation>
    <scope>IDENTIFICATION</scope>
    <source>
        <strain evidence="3">R3-111a-1</strain>
    </source>
</reference>
<evidence type="ECO:0000313" key="4">
    <source>
        <dbReference type="Proteomes" id="UP000006039"/>
    </source>
</evidence>
<reference evidence="2" key="2">
    <citation type="submission" date="2010-07" db="EMBL/GenBank/DDBJ databases">
        <authorList>
            <consortium name="The Broad Institute Genome Sequencing Platform"/>
            <consortium name="Broad Institute Genome Sequencing Center for Infectious Disease"/>
            <person name="Ma L.-J."/>
            <person name="Dead R."/>
            <person name="Young S."/>
            <person name="Zeng Q."/>
            <person name="Koehrsen M."/>
            <person name="Alvarado L."/>
            <person name="Berlin A."/>
            <person name="Chapman S.B."/>
            <person name="Chen Z."/>
            <person name="Freedman E."/>
            <person name="Gellesch M."/>
            <person name="Goldberg J."/>
            <person name="Griggs A."/>
            <person name="Gujja S."/>
            <person name="Heilman E.R."/>
            <person name="Heiman D."/>
            <person name="Hepburn T."/>
            <person name="Howarth C."/>
            <person name="Jen D."/>
            <person name="Larson L."/>
            <person name="Mehta T."/>
            <person name="Neiman D."/>
            <person name="Pearson M."/>
            <person name="Roberts A."/>
            <person name="Saif S."/>
            <person name="Shea T."/>
            <person name="Shenoy N."/>
            <person name="Sisk P."/>
            <person name="Stolte C."/>
            <person name="Sykes S."/>
            <person name="Walk T."/>
            <person name="White J."/>
            <person name="Yandava C."/>
            <person name="Haas B."/>
            <person name="Nusbaum C."/>
            <person name="Birren B."/>
        </authorList>
    </citation>
    <scope>NUCLEOTIDE SEQUENCE</scope>
    <source>
        <strain evidence="2">R3-111a-1</strain>
    </source>
</reference>
<dbReference type="RefSeq" id="XP_009225615.1">
    <property type="nucleotide sequence ID" value="XM_009227351.1"/>
</dbReference>
<feature type="compositionally biased region" description="Basic and acidic residues" evidence="1">
    <location>
        <begin position="88"/>
        <end position="99"/>
    </location>
</feature>
<gene>
    <name evidence="3" type="primary">20349959</name>
    <name evidence="2" type="ORF">GGTG_09501</name>
</gene>
<dbReference type="VEuPathDB" id="FungiDB:GGTG_09501"/>